<keyword evidence="2" id="KW-1185">Reference proteome</keyword>
<sequence>MDPAKRERYIAEISTVTNNKSVTDKRTDQPIPATLMNQGTPSIGKPWWGLAEANTLGGPLVLAHGPIKTIYRLRYLALVEPTSEHPVSTFKNVTCNDICFLFLDNNRADDTQQNPLPCPEVGKVATGFFREPCMEGEEGVVKPFMIGVGKVVYIQKDFEVCIVKKE</sequence>
<dbReference type="EMBL" id="JBFXLU010000029">
    <property type="protein sequence ID" value="KAL2851558.1"/>
    <property type="molecule type" value="Genomic_DNA"/>
</dbReference>
<comment type="caution">
    <text evidence="1">The sequence shown here is derived from an EMBL/GenBank/DDBJ whole genome shotgun (WGS) entry which is preliminary data.</text>
</comment>
<evidence type="ECO:0000313" key="2">
    <source>
        <dbReference type="Proteomes" id="UP001610446"/>
    </source>
</evidence>
<dbReference type="Proteomes" id="UP001610446">
    <property type="component" value="Unassembled WGS sequence"/>
</dbReference>
<name>A0ABR4KGZ5_9EURO</name>
<organism evidence="1 2">
    <name type="scientific">Aspergillus pseudoustus</name>
    <dbReference type="NCBI Taxonomy" id="1810923"/>
    <lineage>
        <taxon>Eukaryota</taxon>
        <taxon>Fungi</taxon>
        <taxon>Dikarya</taxon>
        <taxon>Ascomycota</taxon>
        <taxon>Pezizomycotina</taxon>
        <taxon>Eurotiomycetes</taxon>
        <taxon>Eurotiomycetidae</taxon>
        <taxon>Eurotiales</taxon>
        <taxon>Aspergillaceae</taxon>
        <taxon>Aspergillus</taxon>
        <taxon>Aspergillus subgen. Nidulantes</taxon>
    </lineage>
</organism>
<accession>A0ABR4KGZ5</accession>
<proteinExistence type="predicted"/>
<gene>
    <name evidence="1" type="ORF">BJY01DRAFT_244892</name>
</gene>
<protein>
    <submittedName>
        <fullName evidence="1">Uncharacterized protein</fullName>
    </submittedName>
</protein>
<evidence type="ECO:0000313" key="1">
    <source>
        <dbReference type="EMBL" id="KAL2851558.1"/>
    </source>
</evidence>
<reference evidence="1 2" key="1">
    <citation type="submission" date="2024-07" db="EMBL/GenBank/DDBJ databases">
        <title>Section-level genome sequencing and comparative genomics of Aspergillus sections Usti and Cavernicolus.</title>
        <authorList>
            <consortium name="Lawrence Berkeley National Laboratory"/>
            <person name="Nybo J.L."/>
            <person name="Vesth T.C."/>
            <person name="Theobald S."/>
            <person name="Frisvad J.C."/>
            <person name="Larsen T.O."/>
            <person name="Kjaerboelling I."/>
            <person name="Rothschild-Mancinelli K."/>
            <person name="Lyhne E.K."/>
            <person name="Kogle M.E."/>
            <person name="Barry K."/>
            <person name="Clum A."/>
            <person name="Na H."/>
            <person name="Ledsgaard L."/>
            <person name="Lin J."/>
            <person name="Lipzen A."/>
            <person name="Kuo A."/>
            <person name="Riley R."/>
            <person name="Mondo S."/>
            <person name="Labutti K."/>
            <person name="Haridas S."/>
            <person name="Pangalinan J."/>
            <person name="Salamov A.A."/>
            <person name="Simmons B.A."/>
            <person name="Magnuson J.K."/>
            <person name="Chen J."/>
            <person name="Drula E."/>
            <person name="Henrissat B."/>
            <person name="Wiebenga A."/>
            <person name="Lubbers R.J."/>
            <person name="Gomes A.C."/>
            <person name="Makela M.R."/>
            <person name="Stajich J."/>
            <person name="Grigoriev I.V."/>
            <person name="Mortensen U.H."/>
            <person name="De Vries R.P."/>
            <person name="Baker S.E."/>
            <person name="Andersen M.R."/>
        </authorList>
    </citation>
    <scope>NUCLEOTIDE SEQUENCE [LARGE SCALE GENOMIC DNA]</scope>
    <source>
        <strain evidence="1 2">CBS 123904</strain>
    </source>
</reference>